<evidence type="ECO:0000313" key="3">
    <source>
        <dbReference type="EMBL" id="MBK4734472.1"/>
    </source>
</evidence>
<feature type="signal peptide" evidence="2">
    <location>
        <begin position="1"/>
        <end position="23"/>
    </location>
</feature>
<evidence type="ECO:0000313" key="4">
    <source>
        <dbReference type="Proteomes" id="UP000622890"/>
    </source>
</evidence>
<feature type="transmembrane region" description="Helical" evidence="1">
    <location>
        <begin position="68"/>
        <end position="87"/>
    </location>
</feature>
<feature type="transmembrane region" description="Helical" evidence="1">
    <location>
        <begin position="138"/>
        <end position="160"/>
    </location>
</feature>
<keyword evidence="1" id="KW-0812">Transmembrane</keyword>
<feature type="chain" id="PRO_5037611539" description="DUF1440 domain-containing protein" evidence="2">
    <location>
        <begin position="24"/>
        <end position="166"/>
    </location>
</feature>
<keyword evidence="4" id="KW-1185">Reference proteome</keyword>
<protein>
    <recommendedName>
        <fullName evidence="5">DUF1440 domain-containing protein</fullName>
    </recommendedName>
</protein>
<dbReference type="Proteomes" id="UP000622890">
    <property type="component" value="Unassembled WGS sequence"/>
</dbReference>
<organism evidence="3 4">
    <name type="scientific">Noviherbaspirillum pedocola</name>
    <dbReference type="NCBI Taxonomy" id="2801341"/>
    <lineage>
        <taxon>Bacteria</taxon>
        <taxon>Pseudomonadati</taxon>
        <taxon>Pseudomonadota</taxon>
        <taxon>Betaproteobacteria</taxon>
        <taxon>Burkholderiales</taxon>
        <taxon>Oxalobacteraceae</taxon>
        <taxon>Noviherbaspirillum</taxon>
    </lineage>
</organism>
<evidence type="ECO:0000256" key="2">
    <source>
        <dbReference type="SAM" id="SignalP"/>
    </source>
</evidence>
<dbReference type="RefSeq" id="WP_200591216.1">
    <property type="nucleotide sequence ID" value="NZ_JAEPBG010000002.1"/>
</dbReference>
<feature type="transmembrane region" description="Helical" evidence="1">
    <location>
        <begin position="108"/>
        <end position="126"/>
    </location>
</feature>
<reference evidence="3" key="1">
    <citation type="submission" date="2021-01" db="EMBL/GenBank/DDBJ databases">
        <title>Genome sequence of strain Noviherbaspirillum sp. DKR-6.</title>
        <authorList>
            <person name="Chaudhary D.K."/>
        </authorList>
    </citation>
    <scope>NUCLEOTIDE SEQUENCE</scope>
    <source>
        <strain evidence="3">DKR-6</strain>
    </source>
</reference>
<name>A0A934W520_9BURK</name>
<comment type="caution">
    <text evidence="3">The sequence shown here is derived from an EMBL/GenBank/DDBJ whole genome shotgun (WGS) entry which is preliminary data.</text>
</comment>
<keyword evidence="1" id="KW-0472">Membrane</keyword>
<accession>A0A934W520</accession>
<keyword evidence="2" id="KW-0732">Signal</keyword>
<proteinExistence type="predicted"/>
<sequence>MANRLANTLVGTLVRALTSGSVAGLATTAAVAVAGKCEAGSALGPVNATSHILWGDAAGRQDKASLKYTVPGFLLNHFSAVFWASFYEAWFSRRGTPRGATKTLMKPVLGAVVVSAGAYLTDYYLVPKRFTPGWEKRLSGRSLAATYGMLALGLMATDLFNAARRK</sequence>
<dbReference type="EMBL" id="JAEPBG010000002">
    <property type="protein sequence ID" value="MBK4734472.1"/>
    <property type="molecule type" value="Genomic_DNA"/>
</dbReference>
<evidence type="ECO:0008006" key="5">
    <source>
        <dbReference type="Google" id="ProtNLM"/>
    </source>
</evidence>
<dbReference type="AlphaFoldDB" id="A0A934W520"/>
<gene>
    <name evidence="3" type="ORF">JJB74_07645</name>
</gene>
<keyword evidence="1" id="KW-1133">Transmembrane helix</keyword>
<evidence type="ECO:0000256" key="1">
    <source>
        <dbReference type="SAM" id="Phobius"/>
    </source>
</evidence>